<dbReference type="InterPro" id="IPR055754">
    <property type="entry name" value="DUF7330"/>
</dbReference>
<evidence type="ECO:0000256" key="1">
    <source>
        <dbReference type="SAM" id="MobiDB-lite"/>
    </source>
</evidence>
<organism evidence="3 4">
    <name type="scientific">Laccaria amethystina LaAM-08-1</name>
    <dbReference type="NCBI Taxonomy" id="1095629"/>
    <lineage>
        <taxon>Eukaryota</taxon>
        <taxon>Fungi</taxon>
        <taxon>Dikarya</taxon>
        <taxon>Basidiomycota</taxon>
        <taxon>Agaricomycotina</taxon>
        <taxon>Agaricomycetes</taxon>
        <taxon>Agaricomycetidae</taxon>
        <taxon>Agaricales</taxon>
        <taxon>Agaricineae</taxon>
        <taxon>Hydnangiaceae</taxon>
        <taxon>Laccaria</taxon>
    </lineage>
</organism>
<sequence>MLLVDKQTPGFSGTMDRSDRPPPYMDIPNTPEPRHSNGNALAQVRHAVRMLAPPPTVNQIHLEARNEPISGTFYIDPQIPSLSLGKKKKKCRKHRASDASFQSHKGPISLELGTTGSVSRTQRATVNVTTRSGDVSLNLLPIHPSQPRMGLDVYSRKGNTLLYIPPTFSGVIHLTTRKGELTMLPRLSAQMKILKWTNKEVLVMVGSQSVNSTGKAPDADLCQLKSHSGNIVVGLVGEDKYSPADGFWKKIGEFFNGGL</sequence>
<dbReference type="Pfam" id="PF24016">
    <property type="entry name" value="DUF7330"/>
    <property type="match status" value="1"/>
</dbReference>
<protein>
    <recommendedName>
        <fullName evidence="2">DUF7330 domain-containing protein</fullName>
    </recommendedName>
</protein>
<feature type="region of interest" description="Disordered" evidence="1">
    <location>
        <begin position="1"/>
        <end position="34"/>
    </location>
</feature>
<proteinExistence type="predicted"/>
<evidence type="ECO:0000259" key="2">
    <source>
        <dbReference type="Pfam" id="PF24016"/>
    </source>
</evidence>
<name>A0A0C9WU34_9AGAR</name>
<dbReference type="OrthoDB" id="2593559at2759"/>
<accession>A0A0C9WU34</accession>
<dbReference type="EMBL" id="KN838589">
    <property type="protein sequence ID" value="KIK02645.1"/>
    <property type="molecule type" value="Genomic_DNA"/>
</dbReference>
<reference evidence="4" key="2">
    <citation type="submission" date="2015-01" db="EMBL/GenBank/DDBJ databases">
        <title>Evolutionary Origins and Diversification of the Mycorrhizal Mutualists.</title>
        <authorList>
            <consortium name="DOE Joint Genome Institute"/>
            <consortium name="Mycorrhizal Genomics Consortium"/>
            <person name="Kohler A."/>
            <person name="Kuo A."/>
            <person name="Nagy L.G."/>
            <person name="Floudas D."/>
            <person name="Copeland A."/>
            <person name="Barry K.W."/>
            <person name="Cichocki N."/>
            <person name="Veneault-Fourrey C."/>
            <person name="LaButti K."/>
            <person name="Lindquist E.A."/>
            <person name="Lipzen A."/>
            <person name="Lundell T."/>
            <person name="Morin E."/>
            <person name="Murat C."/>
            <person name="Riley R."/>
            <person name="Ohm R."/>
            <person name="Sun H."/>
            <person name="Tunlid A."/>
            <person name="Henrissat B."/>
            <person name="Grigoriev I.V."/>
            <person name="Hibbett D.S."/>
            <person name="Martin F."/>
        </authorList>
    </citation>
    <scope>NUCLEOTIDE SEQUENCE [LARGE SCALE GENOMIC DNA]</scope>
    <source>
        <strain evidence="4">LaAM-08-1</strain>
    </source>
</reference>
<gene>
    <name evidence="3" type="ORF">K443DRAFT_677377</name>
</gene>
<dbReference type="AlphaFoldDB" id="A0A0C9WU34"/>
<evidence type="ECO:0000313" key="4">
    <source>
        <dbReference type="Proteomes" id="UP000054477"/>
    </source>
</evidence>
<dbReference type="Proteomes" id="UP000054477">
    <property type="component" value="Unassembled WGS sequence"/>
</dbReference>
<keyword evidence="4" id="KW-1185">Reference proteome</keyword>
<evidence type="ECO:0000313" key="3">
    <source>
        <dbReference type="EMBL" id="KIK02645.1"/>
    </source>
</evidence>
<reference evidence="3 4" key="1">
    <citation type="submission" date="2014-04" db="EMBL/GenBank/DDBJ databases">
        <authorList>
            <consortium name="DOE Joint Genome Institute"/>
            <person name="Kuo A."/>
            <person name="Kohler A."/>
            <person name="Nagy L.G."/>
            <person name="Floudas D."/>
            <person name="Copeland A."/>
            <person name="Barry K.W."/>
            <person name="Cichocki N."/>
            <person name="Veneault-Fourrey C."/>
            <person name="LaButti K."/>
            <person name="Lindquist E.A."/>
            <person name="Lipzen A."/>
            <person name="Lundell T."/>
            <person name="Morin E."/>
            <person name="Murat C."/>
            <person name="Sun H."/>
            <person name="Tunlid A."/>
            <person name="Henrissat B."/>
            <person name="Grigoriev I.V."/>
            <person name="Hibbett D.S."/>
            <person name="Martin F."/>
            <person name="Nordberg H.P."/>
            <person name="Cantor M.N."/>
            <person name="Hua S.X."/>
        </authorList>
    </citation>
    <scope>NUCLEOTIDE SEQUENCE [LARGE SCALE GENOMIC DNA]</scope>
    <source>
        <strain evidence="3 4">LaAM-08-1</strain>
    </source>
</reference>
<feature type="domain" description="DUF7330" evidence="2">
    <location>
        <begin position="58"/>
        <end position="238"/>
    </location>
</feature>
<dbReference type="HOGENOM" id="CLU_073872_0_0_1"/>